<protein>
    <submittedName>
        <fullName evidence="2">Putative ABC transport system substrate-binding protein</fullName>
    </submittedName>
</protein>
<dbReference type="STRING" id="474960.SAMN05216180_0743"/>
<dbReference type="PANTHER" id="PTHR35271:SF1">
    <property type="entry name" value="ABC TRANSPORTER, SUBSTRATE-BINDING LIPOPROTEIN"/>
    <property type="match status" value="1"/>
</dbReference>
<dbReference type="AlphaFoldDB" id="A0A1H7ZNB3"/>
<proteinExistence type="predicted"/>
<dbReference type="InterPro" id="IPR007487">
    <property type="entry name" value="ABC_transpt-TYRBP-like"/>
</dbReference>
<keyword evidence="3" id="KW-1185">Reference proteome</keyword>
<sequence length="331" mass="35033">MKKVFTMIMAVIMVCLAITGCSSKASSGSEAKKLKVGIVQIVEHPSLNTIRESFIEELKTLGYGEDKVEIDYQNAQGDQSTLNSITQKFVSNKVDLIVAIATPSAQSAAAATKDIPVLFSAVTDPVAANLMTDLNKPNSNVTGTSDSIPVEQVFELSKALTPSVKKYGFIYCTSEVSAISVINQAKIYCDDNGIAYTEVAITNASELQQAAQSLVGQCDAFYTTIDNVIASAMPVLADVAMQAKIPVYVGADSMVMDGGFATVGIEYTNLGKQTAVMADKILSGTPVSEIPVETLNNFGTIINEDTAAALGVNIPEDLVKTAQMVKTSTQK</sequence>
<keyword evidence="1" id="KW-0732">Signal</keyword>
<dbReference type="PROSITE" id="PS51257">
    <property type="entry name" value="PROKAR_LIPOPROTEIN"/>
    <property type="match status" value="1"/>
</dbReference>
<feature type="chain" id="PRO_5011680204" evidence="1">
    <location>
        <begin position="26"/>
        <end position="331"/>
    </location>
</feature>
<reference evidence="2 3" key="1">
    <citation type="submission" date="2016-10" db="EMBL/GenBank/DDBJ databases">
        <authorList>
            <person name="de Groot N.N."/>
        </authorList>
    </citation>
    <scope>NUCLEOTIDE SEQUENCE [LARGE SCALE GENOMIC DNA]</scope>
    <source>
        <strain evidence="2 3">CGMCC 1.5070</strain>
    </source>
</reference>
<dbReference type="CDD" id="cd06325">
    <property type="entry name" value="PBP1_ABC_unchar_transporter"/>
    <property type="match status" value="1"/>
</dbReference>
<evidence type="ECO:0000313" key="2">
    <source>
        <dbReference type="EMBL" id="SEM59038.1"/>
    </source>
</evidence>
<name>A0A1H7ZNB3_9FIRM</name>
<accession>A0A1H7ZNB3</accession>
<organism evidence="2 3">
    <name type="scientific">Hydrogenoanaerobacterium saccharovorans</name>
    <dbReference type="NCBI Taxonomy" id="474960"/>
    <lineage>
        <taxon>Bacteria</taxon>
        <taxon>Bacillati</taxon>
        <taxon>Bacillota</taxon>
        <taxon>Clostridia</taxon>
        <taxon>Eubacteriales</taxon>
        <taxon>Oscillospiraceae</taxon>
        <taxon>Hydrogenoanaerobacterium</taxon>
    </lineage>
</organism>
<dbReference type="OrthoDB" id="9776955at2"/>
<dbReference type="Pfam" id="PF04392">
    <property type="entry name" value="ABC_sub_bind"/>
    <property type="match status" value="1"/>
</dbReference>
<evidence type="ECO:0000313" key="3">
    <source>
        <dbReference type="Proteomes" id="UP000199158"/>
    </source>
</evidence>
<dbReference type="EMBL" id="FOCG01000001">
    <property type="protein sequence ID" value="SEM59038.1"/>
    <property type="molecule type" value="Genomic_DNA"/>
</dbReference>
<gene>
    <name evidence="2" type="ORF">SAMN05216180_0743</name>
</gene>
<dbReference type="PANTHER" id="PTHR35271">
    <property type="entry name" value="ABC TRANSPORTER, SUBSTRATE-BINDING LIPOPROTEIN-RELATED"/>
    <property type="match status" value="1"/>
</dbReference>
<feature type="signal peptide" evidence="1">
    <location>
        <begin position="1"/>
        <end position="25"/>
    </location>
</feature>
<dbReference type="Gene3D" id="3.40.50.2300">
    <property type="match status" value="2"/>
</dbReference>
<dbReference type="InterPro" id="IPR028082">
    <property type="entry name" value="Peripla_BP_I"/>
</dbReference>
<dbReference type="RefSeq" id="WP_092751749.1">
    <property type="nucleotide sequence ID" value="NZ_FOCG01000001.1"/>
</dbReference>
<dbReference type="SUPFAM" id="SSF53822">
    <property type="entry name" value="Periplasmic binding protein-like I"/>
    <property type="match status" value="1"/>
</dbReference>
<evidence type="ECO:0000256" key="1">
    <source>
        <dbReference type="SAM" id="SignalP"/>
    </source>
</evidence>
<dbReference type="Proteomes" id="UP000199158">
    <property type="component" value="Unassembled WGS sequence"/>
</dbReference>